<dbReference type="PIRSF" id="PIRSF003107">
    <property type="entry name" value="PhoU"/>
    <property type="match status" value="1"/>
</dbReference>
<name>A0A919MA94_9ACTN</name>
<dbReference type="SUPFAM" id="SSF109755">
    <property type="entry name" value="PhoU-like"/>
    <property type="match status" value="1"/>
</dbReference>
<comment type="similarity">
    <text evidence="2 7">Belongs to the PhoU family.</text>
</comment>
<comment type="caution">
    <text evidence="10">The sequence shown here is derived from an EMBL/GenBank/DDBJ whole genome shotgun (WGS) entry which is preliminary data.</text>
</comment>
<keyword evidence="6 7" id="KW-0592">Phosphate transport</keyword>
<feature type="compositionally biased region" description="Basic and acidic residues" evidence="8">
    <location>
        <begin position="22"/>
        <end position="33"/>
    </location>
</feature>
<dbReference type="InterPro" id="IPR028366">
    <property type="entry name" value="PhoU"/>
</dbReference>
<reference evidence="10" key="1">
    <citation type="submission" date="2021-01" db="EMBL/GenBank/DDBJ databases">
        <title>Whole genome shotgun sequence of Actinoplanes ferrugineus NBRC 15555.</title>
        <authorList>
            <person name="Komaki H."/>
            <person name="Tamura T."/>
        </authorList>
    </citation>
    <scope>NUCLEOTIDE SEQUENCE</scope>
    <source>
        <strain evidence="10">NBRC 15555</strain>
    </source>
</reference>
<comment type="function">
    <text evidence="7">Plays a role in the regulation of phosphate uptake.</text>
</comment>
<accession>A0A919MA94</accession>
<dbReference type="GO" id="GO:0006817">
    <property type="term" value="P:phosphate ion transport"/>
    <property type="evidence" value="ECO:0007669"/>
    <property type="project" value="UniProtKB-KW"/>
</dbReference>
<dbReference type="PANTHER" id="PTHR42930">
    <property type="entry name" value="PHOSPHATE-SPECIFIC TRANSPORT SYSTEM ACCESSORY PROTEIN PHOU"/>
    <property type="match status" value="1"/>
</dbReference>
<dbReference type="GO" id="GO:0030643">
    <property type="term" value="P:intracellular phosphate ion homeostasis"/>
    <property type="evidence" value="ECO:0007669"/>
    <property type="project" value="InterPro"/>
</dbReference>
<feature type="domain" description="PhoU" evidence="9">
    <location>
        <begin position="154"/>
        <end position="233"/>
    </location>
</feature>
<dbReference type="NCBIfam" id="TIGR02135">
    <property type="entry name" value="phoU_full"/>
    <property type="match status" value="1"/>
</dbReference>
<organism evidence="10 11">
    <name type="scientific">Paractinoplanes ferrugineus</name>
    <dbReference type="NCBI Taxonomy" id="113564"/>
    <lineage>
        <taxon>Bacteria</taxon>
        <taxon>Bacillati</taxon>
        <taxon>Actinomycetota</taxon>
        <taxon>Actinomycetes</taxon>
        <taxon>Micromonosporales</taxon>
        <taxon>Micromonosporaceae</taxon>
        <taxon>Paractinoplanes</taxon>
    </lineage>
</organism>
<keyword evidence="5 7" id="KW-0963">Cytoplasm</keyword>
<evidence type="ECO:0000256" key="3">
    <source>
        <dbReference type="ARBA" id="ARBA00011738"/>
    </source>
</evidence>
<evidence type="ECO:0000256" key="1">
    <source>
        <dbReference type="ARBA" id="ARBA00004496"/>
    </source>
</evidence>
<dbReference type="FunFam" id="1.20.58.220:FF:000004">
    <property type="entry name" value="Phosphate-specific transport system accessory protein PhoU"/>
    <property type="match status" value="1"/>
</dbReference>
<dbReference type="Pfam" id="PF01895">
    <property type="entry name" value="PhoU"/>
    <property type="match status" value="2"/>
</dbReference>
<dbReference type="Gene3D" id="1.20.58.220">
    <property type="entry name" value="Phosphate transport system protein phou homolog 2, domain 2"/>
    <property type="match status" value="1"/>
</dbReference>
<dbReference type="PANTHER" id="PTHR42930:SF3">
    <property type="entry name" value="PHOSPHATE-SPECIFIC TRANSPORT SYSTEM ACCESSORY PROTEIN PHOU"/>
    <property type="match status" value="1"/>
</dbReference>
<evidence type="ECO:0000256" key="6">
    <source>
        <dbReference type="ARBA" id="ARBA00022592"/>
    </source>
</evidence>
<dbReference type="EMBL" id="BOMM01000001">
    <property type="protein sequence ID" value="GIE08463.1"/>
    <property type="molecule type" value="Genomic_DNA"/>
</dbReference>
<evidence type="ECO:0000313" key="10">
    <source>
        <dbReference type="EMBL" id="GIE08463.1"/>
    </source>
</evidence>
<dbReference type="Proteomes" id="UP000598174">
    <property type="component" value="Unassembled WGS sequence"/>
</dbReference>
<proteinExistence type="inferred from homology"/>
<evidence type="ECO:0000256" key="7">
    <source>
        <dbReference type="PIRNR" id="PIRNR003107"/>
    </source>
</evidence>
<dbReference type="AlphaFoldDB" id="A0A919MA94"/>
<evidence type="ECO:0000259" key="9">
    <source>
        <dbReference type="Pfam" id="PF01895"/>
    </source>
</evidence>
<feature type="domain" description="PhoU" evidence="9">
    <location>
        <begin position="49"/>
        <end position="135"/>
    </location>
</feature>
<evidence type="ECO:0000256" key="5">
    <source>
        <dbReference type="ARBA" id="ARBA00022490"/>
    </source>
</evidence>
<evidence type="ECO:0000256" key="4">
    <source>
        <dbReference type="ARBA" id="ARBA00022448"/>
    </source>
</evidence>
<evidence type="ECO:0000256" key="8">
    <source>
        <dbReference type="SAM" id="MobiDB-lite"/>
    </source>
</evidence>
<comment type="subunit">
    <text evidence="3 7">Homodimer.</text>
</comment>
<gene>
    <name evidence="10" type="ORF">Afe05nite_03030</name>
</gene>
<evidence type="ECO:0000313" key="11">
    <source>
        <dbReference type="Proteomes" id="UP000598174"/>
    </source>
</evidence>
<protein>
    <recommendedName>
        <fullName evidence="7">Phosphate-specific transport system accessory protein PhoU</fullName>
    </recommendedName>
</protein>
<dbReference type="InterPro" id="IPR026022">
    <property type="entry name" value="PhoU_dom"/>
</dbReference>
<feature type="region of interest" description="Disordered" evidence="8">
    <location>
        <begin position="1"/>
        <end position="33"/>
    </location>
</feature>
<keyword evidence="11" id="KW-1185">Reference proteome</keyword>
<dbReference type="GO" id="GO:0045936">
    <property type="term" value="P:negative regulation of phosphate metabolic process"/>
    <property type="evidence" value="ECO:0007669"/>
    <property type="project" value="InterPro"/>
</dbReference>
<dbReference type="InterPro" id="IPR038078">
    <property type="entry name" value="PhoU-like_sf"/>
</dbReference>
<evidence type="ECO:0000256" key="2">
    <source>
        <dbReference type="ARBA" id="ARBA00008107"/>
    </source>
</evidence>
<sequence>MFTFKQSDRPSVGTNQGHALPKRHDPDPRDDNMREEFQADLNEVSRLLVTMAEAVRAALRKATSALLTADLKAAESVIEQDIQIDKIYSQVESKVADTIARQAPVAGDLRMVITALHISADLERMGDLAEHVAKTARRRHPSPAVPAELRPVFKDMAEVADQMAEKIATLLAKPDAEQAAALEGADDAMDDLERRLFQVMLDDDWPYGAETAIDGALLGRFYERYADHAVNIGGQLVFLVTGEPVDNQN</sequence>
<keyword evidence="4 7" id="KW-0813">Transport</keyword>
<dbReference type="GO" id="GO:0005737">
    <property type="term" value="C:cytoplasm"/>
    <property type="evidence" value="ECO:0007669"/>
    <property type="project" value="UniProtKB-SubCell"/>
</dbReference>
<comment type="subcellular location">
    <subcellularLocation>
        <location evidence="1 7">Cytoplasm</location>
    </subcellularLocation>
</comment>